<sequence length="263" mass="28219">MVGAPMPIPGIQGQPLEVTVVGCTNLDDKEWISRQDPYVCLDYGSSKVRTKTCTDGGRNPTFQEKFIFTLIEGLQELNVVIWNSHTLSADEFICTGRIPLHKALSQGYDDSAWPLYSKSGRFAGEVRLILHYSKTIAISQSTTTTRYAPPAGPYATPNGTLSTVLPYNGSQPAPAAPYPAATTYPGTFPYMTCPPNSMTPSPSPSPSPCKAYPPNSATASPYVAYPPYSATPPPFATYPPTTPTPSPWTAYPPNSAMPSPSTT</sequence>
<dbReference type="InterPro" id="IPR000008">
    <property type="entry name" value="C2_dom"/>
</dbReference>
<evidence type="ECO:0000256" key="1">
    <source>
        <dbReference type="SAM" id="MobiDB-lite"/>
    </source>
</evidence>
<dbReference type="AlphaFoldDB" id="A0A5J5B577"/>
<dbReference type="OrthoDB" id="270970at2759"/>
<dbReference type="PROSITE" id="PS50004">
    <property type="entry name" value="C2"/>
    <property type="match status" value="1"/>
</dbReference>
<evidence type="ECO:0000259" key="2">
    <source>
        <dbReference type="PROSITE" id="PS50004"/>
    </source>
</evidence>
<dbReference type="Gene3D" id="2.60.40.150">
    <property type="entry name" value="C2 domain"/>
    <property type="match status" value="1"/>
</dbReference>
<feature type="domain" description="C2" evidence="2">
    <location>
        <begin position="1"/>
        <end position="114"/>
    </location>
</feature>
<keyword evidence="4" id="KW-1185">Reference proteome</keyword>
<gene>
    <name evidence="3" type="ORF">F0562_027632</name>
</gene>
<protein>
    <recommendedName>
        <fullName evidence="2">C2 domain-containing protein</fullName>
    </recommendedName>
</protein>
<dbReference type="CDD" id="cd00030">
    <property type="entry name" value="C2"/>
    <property type="match status" value="1"/>
</dbReference>
<accession>A0A5J5B577</accession>
<dbReference type="EMBL" id="CM018038">
    <property type="protein sequence ID" value="KAA8537788.1"/>
    <property type="molecule type" value="Genomic_DNA"/>
</dbReference>
<dbReference type="PANTHER" id="PTHR47052">
    <property type="entry name" value="CONSERVED SERINE PROLINE-RICH PROTEIN (AFU_ORTHOLOGUE AFUA_2G01790)"/>
    <property type="match status" value="1"/>
</dbReference>
<organism evidence="3 4">
    <name type="scientific">Nyssa sinensis</name>
    <dbReference type="NCBI Taxonomy" id="561372"/>
    <lineage>
        <taxon>Eukaryota</taxon>
        <taxon>Viridiplantae</taxon>
        <taxon>Streptophyta</taxon>
        <taxon>Embryophyta</taxon>
        <taxon>Tracheophyta</taxon>
        <taxon>Spermatophyta</taxon>
        <taxon>Magnoliopsida</taxon>
        <taxon>eudicotyledons</taxon>
        <taxon>Gunneridae</taxon>
        <taxon>Pentapetalae</taxon>
        <taxon>asterids</taxon>
        <taxon>Cornales</taxon>
        <taxon>Nyssaceae</taxon>
        <taxon>Nyssa</taxon>
    </lineage>
</organism>
<feature type="region of interest" description="Disordered" evidence="1">
    <location>
        <begin position="234"/>
        <end position="263"/>
    </location>
</feature>
<dbReference type="InterPro" id="IPR052981">
    <property type="entry name" value="Ingression_C2_domain"/>
</dbReference>
<evidence type="ECO:0000313" key="3">
    <source>
        <dbReference type="EMBL" id="KAA8537788.1"/>
    </source>
</evidence>
<dbReference type="PANTHER" id="PTHR47052:SF3">
    <property type="entry name" value="INGRESSION PROTEIN 1"/>
    <property type="match status" value="1"/>
</dbReference>
<evidence type="ECO:0000313" key="4">
    <source>
        <dbReference type="Proteomes" id="UP000325577"/>
    </source>
</evidence>
<dbReference type="SUPFAM" id="SSF49562">
    <property type="entry name" value="C2 domain (Calcium/lipid-binding domain, CaLB)"/>
    <property type="match status" value="1"/>
</dbReference>
<dbReference type="Proteomes" id="UP000325577">
    <property type="component" value="Linkage Group LG15"/>
</dbReference>
<reference evidence="3 4" key="1">
    <citation type="submission" date="2019-09" db="EMBL/GenBank/DDBJ databases">
        <title>A chromosome-level genome assembly of the Chinese tupelo Nyssa sinensis.</title>
        <authorList>
            <person name="Yang X."/>
            <person name="Kang M."/>
            <person name="Yang Y."/>
            <person name="Xiong H."/>
            <person name="Wang M."/>
            <person name="Zhang Z."/>
            <person name="Wang Z."/>
            <person name="Wu H."/>
            <person name="Ma T."/>
            <person name="Liu J."/>
            <person name="Xi Z."/>
        </authorList>
    </citation>
    <scope>NUCLEOTIDE SEQUENCE [LARGE SCALE GENOMIC DNA]</scope>
    <source>
        <strain evidence="3">J267</strain>
        <tissue evidence="3">Leaf</tissue>
    </source>
</reference>
<dbReference type="InterPro" id="IPR035892">
    <property type="entry name" value="C2_domain_sf"/>
</dbReference>
<name>A0A5J5B577_9ASTE</name>
<proteinExistence type="predicted"/>
<feature type="compositionally biased region" description="Pro residues" evidence="1">
    <location>
        <begin position="234"/>
        <end position="246"/>
    </location>
</feature>
<dbReference type="Pfam" id="PF00168">
    <property type="entry name" value="C2"/>
    <property type="match status" value="1"/>
</dbReference>
<dbReference type="SMART" id="SM00239">
    <property type="entry name" value="C2"/>
    <property type="match status" value="1"/>
</dbReference>